<dbReference type="InterPro" id="IPR005174">
    <property type="entry name" value="KIB1-4_b-propeller"/>
</dbReference>
<accession>A0AAV8H0E9</accession>
<evidence type="ECO:0000313" key="2">
    <source>
        <dbReference type="EMBL" id="KAJ4808946.1"/>
    </source>
</evidence>
<sequence>MNMQETTFDREEKKIITPFHPTMNEIERDWAGLLPELVCIIARKVVDIFDFIRFRAVCKTWRSVTSIADLSPQFPWILRHNDGPSLSFYSIAFDKSFIIHAPKFSNKCAFESYHGAMLASSRTDFSWSMINPLNNSEVSLPLRKFSYEWIGPRNFHSGDYVVMKGSGNRLHIFKPGDEKWITMEGKDGNHYFYLNNLLFIVDDFQVTEVVNLCTRETISVVLPPWHTPNLSYSELRSKLSRYPTLIESSGEILLVNYAYKCNKFEIHRLVFGNDKENSHWVEVRSIGDRMLFIYFRHRGSGFSLETTDSCRLNFKGNSIYLIRFHEKLSNSYAIDRYDIDSAETECINIQKGRITWYLPDLNHI</sequence>
<gene>
    <name evidence="2" type="ORF">LUZ62_021512</name>
</gene>
<comment type="caution">
    <text evidence="2">The sequence shown here is derived from an EMBL/GenBank/DDBJ whole genome shotgun (WGS) entry which is preliminary data.</text>
</comment>
<dbReference type="AlphaFoldDB" id="A0AAV8H0E9"/>
<dbReference type="InterPro" id="IPR050942">
    <property type="entry name" value="F-box_BR-signaling"/>
</dbReference>
<feature type="domain" description="KIB1-4 beta-propeller" evidence="1">
    <location>
        <begin position="88"/>
        <end position="326"/>
    </location>
</feature>
<name>A0AAV8H0E9_9POAL</name>
<dbReference type="Proteomes" id="UP001140206">
    <property type="component" value="Chromosome 1"/>
</dbReference>
<dbReference type="EMBL" id="JAMFTS010000001">
    <property type="protein sequence ID" value="KAJ4808946.1"/>
    <property type="molecule type" value="Genomic_DNA"/>
</dbReference>
<dbReference type="Pfam" id="PF03478">
    <property type="entry name" value="Beta-prop_KIB1-4"/>
    <property type="match status" value="1"/>
</dbReference>
<organism evidence="2 3">
    <name type="scientific">Rhynchospora pubera</name>
    <dbReference type="NCBI Taxonomy" id="906938"/>
    <lineage>
        <taxon>Eukaryota</taxon>
        <taxon>Viridiplantae</taxon>
        <taxon>Streptophyta</taxon>
        <taxon>Embryophyta</taxon>
        <taxon>Tracheophyta</taxon>
        <taxon>Spermatophyta</taxon>
        <taxon>Magnoliopsida</taxon>
        <taxon>Liliopsida</taxon>
        <taxon>Poales</taxon>
        <taxon>Cyperaceae</taxon>
        <taxon>Cyperoideae</taxon>
        <taxon>Rhynchosporeae</taxon>
        <taxon>Rhynchospora</taxon>
    </lineage>
</organism>
<proteinExistence type="predicted"/>
<keyword evidence="3" id="KW-1185">Reference proteome</keyword>
<dbReference type="PANTHER" id="PTHR44259">
    <property type="entry name" value="OS07G0183000 PROTEIN-RELATED"/>
    <property type="match status" value="1"/>
</dbReference>
<evidence type="ECO:0000259" key="1">
    <source>
        <dbReference type="Pfam" id="PF03478"/>
    </source>
</evidence>
<reference evidence="2" key="1">
    <citation type="submission" date="2022-08" db="EMBL/GenBank/DDBJ databases">
        <authorList>
            <person name="Marques A."/>
        </authorList>
    </citation>
    <scope>NUCLEOTIDE SEQUENCE</scope>
    <source>
        <strain evidence="2">RhyPub2mFocal</strain>
        <tissue evidence="2">Leaves</tissue>
    </source>
</reference>
<dbReference type="PANTHER" id="PTHR44259:SF114">
    <property type="entry name" value="OS06G0707300 PROTEIN"/>
    <property type="match status" value="1"/>
</dbReference>
<protein>
    <submittedName>
        <fullName evidence="2">F-box SKIP23-like protein (DUF295)</fullName>
    </submittedName>
</protein>
<evidence type="ECO:0000313" key="3">
    <source>
        <dbReference type="Proteomes" id="UP001140206"/>
    </source>
</evidence>